<name>A0A6A5HET0_CAERE</name>
<dbReference type="GO" id="GO:0007606">
    <property type="term" value="P:sensory perception of chemical stimulus"/>
    <property type="evidence" value="ECO:0007669"/>
    <property type="project" value="InterPro"/>
</dbReference>
<accession>A0A6A5HET0</accession>
<evidence type="ECO:0000256" key="5">
    <source>
        <dbReference type="ARBA" id="ARBA00037994"/>
    </source>
</evidence>
<dbReference type="PANTHER" id="PTHR31582">
    <property type="entry name" value="SERPENTINE RECEPTOR, CLASS A (ALPHA)-RELATED-RELATED"/>
    <property type="match status" value="1"/>
</dbReference>
<dbReference type="GO" id="GO:0016020">
    <property type="term" value="C:membrane"/>
    <property type="evidence" value="ECO:0007669"/>
    <property type="project" value="UniProtKB-SubCell"/>
</dbReference>
<feature type="transmembrane region" description="Helical" evidence="6">
    <location>
        <begin position="28"/>
        <end position="49"/>
    </location>
</feature>
<proteinExistence type="inferred from homology"/>
<protein>
    <recommendedName>
        <fullName evidence="9">G-protein coupled receptors family 1 profile domain-containing protein</fullName>
    </recommendedName>
</protein>
<evidence type="ECO:0000256" key="6">
    <source>
        <dbReference type="SAM" id="Phobius"/>
    </source>
</evidence>
<organism evidence="7 8">
    <name type="scientific">Caenorhabditis remanei</name>
    <name type="common">Caenorhabditis vulgaris</name>
    <dbReference type="NCBI Taxonomy" id="31234"/>
    <lineage>
        <taxon>Eukaryota</taxon>
        <taxon>Metazoa</taxon>
        <taxon>Ecdysozoa</taxon>
        <taxon>Nematoda</taxon>
        <taxon>Chromadorea</taxon>
        <taxon>Rhabditida</taxon>
        <taxon>Rhabditina</taxon>
        <taxon>Rhabditomorpha</taxon>
        <taxon>Rhabditoidea</taxon>
        <taxon>Rhabditidae</taxon>
        <taxon>Peloderinae</taxon>
        <taxon>Caenorhabditis</taxon>
    </lineage>
</organism>
<dbReference type="GeneID" id="9811049"/>
<evidence type="ECO:0000256" key="1">
    <source>
        <dbReference type="ARBA" id="ARBA00004141"/>
    </source>
</evidence>
<dbReference type="Pfam" id="PF02117">
    <property type="entry name" value="7TM_GPCR_Sra"/>
    <property type="match status" value="1"/>
</dbReference>
<comment type="subcellular location">
    <subcellularLocation>
        <location evidence="1">Membrane</location>
        <topology evidence="1">Multi-pass membrane protein</topology>
    </subcellularLocation>
</comment>
<evidence type="ECO:0008006" key="9">
    <source>
        <dbReference type="Google" id="ProtNLM"/>
    </source>
</evidence>
<reference evidence="7 8" key="1">
    <citation type="submission" date="2019-12" db="EMBL/GenBank/DDBJ databases">
        <title>Chromosome-level assembly of the Caenorhabditis remanei genome.</title>
        <authorList>
            <person name="Teterina A.A."/>
            <person name="Willis J.H."/>
            <person name="Phillips P.C."/>
        </authorList>
    </citation>
    <scope>NUCLEOTIDE SEQUENCE [LARGE SCALE GENOMIC DNA]</scope>
    <source>
        <strain evidence="7 8">PX506</strain>
        <tissue evidence="7">Whole organism</tissue>
    </source>
</reference>
<feature type="transmembrane region" description="Helical" evidence="6">
    <location>
        <begin position="281"/>
        <end position="303"/>
    </location>
</feature>
<keyword evidence="3 6" id="KW-1133">Transmembrane helix</keyword>
<feature type="transmembrane region" description="Helical" evidence="6">
    <location>
        <begin position="113"/>
        <end position="131"/>
    </location>
</feature>
<sequence length="350" mass="39802">MSNSSPNPVDPSCASEDLLNALTSPFMIFNHFFILSVIFAGFVVSRFAIRKLLNQNVFPTCTKILLLTSVINGIIHQGITAVIRVKTVVRAIRFANDPCSILFLTADCFVDGIVYYHTNLFSSIVCISLFLDRLLSSNPRSFYNSFQTTATVIFIILQIGIPILLIYWIFYDSAYTSYVAMCNYPTATASVKFFYVTSTRLYVLGFVLVISVILFIKNSKKEKQMVHNVYDTESRYNTYENYLATKAICWVIFSQVVCLLSTSFIPTIFKNFQDSIPVTWYHLSIAFATGLTYANFLVPIIICHQINQISKVRRLKINSLVISEKSTMTKEHFDSLKEAWNNGFQSNRSN</sequence>
<feature type="transmembrane region" description="Helical" evidence="6">
    <location>
        <begin position="193"/>
        <end position="216"/>
    </location>
</feature>
<evidence type="ECO:0000313" key="7">
    <source>
        <dbReference type="EMBL" id="KAF1766330.1"/>
    </source>
</evidence>
<evidence type="ECO:0000313" key="8">
    <source>
        <dbReference type="Proteomes" id="UP000483820"/>
    </source>
</evidence>
<evidence type="ECO:0000256" key="4">
    <source>
        <dbReference type="ARBA" id="ARBA00023136"/>
    </source>
</evidence>
<dbReference type="GO" id="GO:0004930">
    <property type="term" value="F:G protein-coupled receptor activity"/>
    <property type="evidence" value="ECO:0007669"/>
    <property type="project" value="InterPro"/>
</dbReference>
<dbReference type="CTD" id="9811049"/>
<feature type="transmembrane region" description="Helical" evidence="6">
    <location>
        <begin position="152"/>
        <end position="171"/>
    </location>
</feature>
<comment type="caution">
    <text evidence="7">The sequence shown here is derived from an EMBL/GenBank/DDBJ whole genome shotgun (WGS) entry which is preliminary data.</text>
</comment>
<evidence type="ECO:0000256" key="3">
    <source>
        <dbReference type="ARBA" id="ARBA00022989"/>
    </source>
</evidence>
<dbReference type="EMBL" id="WUAV01000002">
    <property type="protein sequence ID" value="KAF1766330.1"/>
    <property type="molecule type" value="Genomic_DNA"/>
</dbReference>
<comment type="similarity">
    <text evidence="5">Belongs to the nematode receptor-like protein sra family.</text>
</comment>
<keyword evidence="2 6" id="KW-0812">Transmembrane</keyword>
<dbReference type="RefSeq" id="XP_003113878.2">
    <property type="nucleotide sequence ID" value="XM_003113830.2"/>
</dbReference>
<dbReference type="InterPro" id="IPR000344">
    <property type="entry name" value="7TM_GPCR_serpentine_rcpt_Sra"/>
</dbReference>
<dbReference type="PRINTS" id="PR00697">
    <property type="entry name" value="TMPROTEINSRA"/>
</dbReference>
<evidence type="ECO:0000256" key="2">
    <source>
        <dbReference type="ARBA" id="ARBA00022692"/>
    </source>
</evidence>
<dbReference type="PANTHER" id="PTHR31582:SF1">
    <property type="entry name" value="SERPENTINE RECEPTOR CLASS ALPHA-28-RELATED"/>
    <property type="match status" value="1"/>
</dbReference>
<gene>
    <name evidence="7" type="ORF">GCK72_006287</name>
</gene>
<feature type="transmembrane region" description="Helical" evidence="6">
    <location>
        <begin position="247"/>
        <end position="269"/>
    </location>
</feature>
<dbReference type="AlphaFoldDB" id="A0A6A5HET0"/>
<dbReference type="Proteomes" id="UP000483820">
    <property type="component" value="Chromosome II"/>
</dbReference>
<feature type="transmembrane region" description="Helical" evidence="6">
    <location>
        <begin position="61"/>
        <end position="83"/>
    </location>
</feature>
<keyword evidence="4 6" id="KW-0472">Membrane</keyword>
<dbReference type="KEGG" id="crq:GCK72_006287"/>